<dbReference type="PROSITE" id="PS51257">
    <property type="entry name" value="PROKAR_LIPOPROTEIN"/>
    <property type="match status" value="1"/>
</dbReference>
<dbReference type="Pfam" id="PF12974">
    <property type="entry name" value="Phosphonate-bd"/>
    <property type="match status" value="1"/>
</dbReference>
<evidence type="ECO:0000313" key="2">
    <source>
        <dbReference type="EMBL" id="RQG95138.1"/>
    </source>
</evidence>
<dbReference type="PANTHER" id="PTHR35841">
    <property type="entry name" value="PHOSPHONATES-BINDING PERIPLASMIC PROTEIN"/>
    <property type="match status" value="1"/>
</dbReference>
<dbReference type="RefSeq" id="WP_124195357.1">
    <property type="nucleotide sequence ID" value="NZ_REGA01000006.1"/>
</dbReference>
<proteinExistence type="predicted"/>
<evidence type="ECO:0000256" key="1">
    <source>
        <dbReference type="SAM" id="MobiDB-lite"/>
    </source>
</evidence>
<evidence type="ECO:0000313" key="3">
    <source>
        <dbReference type="Proteomes" id="UP000282323"/>
    </source>
</evidence>
<reference evidence="2 3" key="1">
    <citation type="submission" date="2018-10" db="EMBL/GenBank/DDBJ databases">
        <title>Natrarchaeobius chitinivorans gen. nov., sp. nov., and Natrarchaeobius haloalkaliphilus sp. nov., alkaliphilic, chitin-utilizing haloarchaea from hypersaline alkaline lakes.</title>
        <authorList>
            <person name="Sorokin D.Y."/>
            <person name="Elcheninov A.G."/>
            <person name="Kostrikina N.A."/>
            <person name="Bale N.J."/>
            <person name="Sinninghe Damste J.S."/>
            <person name="Khijniak T.V."/>
            <person name="Kublanov I.V."/>
            <person name="Toshchakov S.V."/>
        </authorList>
    </citation>
    <scope>NUCLEOTIDE SEQUENCE [LARGE SCALE GENOMIC DNA]</scope>
    <source>
        <strain evidence="2 3">AArcht4T</strain>
    </source>
</reference>
<feature type="region of interest" description="Disordered" evidence="1">
    <location>
        <begin position="40"/>
        <end position="64"/>
    </location>
</feature>
<name>A0A3N6LWS8_NATCH</name>
<keyword evidence="3" id="KW-1185">Reference proteome</keyword>
<sequence>MVRKSRCGGSNRRTFLKATGGIAITSAVAGCLGENGNGDGNGVDDGNGDGDTDDGNGNGAADADPVRFVLNPAEEQTDIIEEYTPMAEYLEAETGAEIDLIRAGSYVETLTALETDQADIADTSPTAVPGGAGFADVIGMRTAFGGPLYFSTIVTTPDSDIEELADLEGETVTVGSALSLSGTLAPTLMLSDAGLDVGDFPDGNAVDLELQTAGDHDTSREQMINDPGVAAAGTGAFASAPQIPQEQFDDYPEFVEHSAEYDGAGSDIDDDNPELQLLAVSDPLPRAPIMARSDWDDPVREDIEAALVAADEEDLIPEDVDEDYELWFTGIEEADRSDYEPVEDVLDELGLEFEDFS</sequence>
<dbReference type="AlphaFoldDB" id="A0A3N6LWS8"/>
<organism evidence="2 3">
    <name type="scientific">Natrarchaeobius chitinivorans</name>
    <dbReference type="NCBI Taxonomy" id="1679083"/>
    <lineage>
        <taxon>Archaea</taxon>
        <taxon>Methanobacteriati</taxon>
        <taxon>Methanobacteriota</taxon>
        <taxon>Stenosarchaea group</taxon>
        <taxon>Halobacteria</taxon>
        <taxon>Halobacteriales</taxon>
        <taxon>Natrialbaceae</taxon>
        <taxon>Natrarchaeobius</taxon>
    </lineage>
</organism>
<dbReference type="Gene3D" id="3.40.190.10">
    <property type="entry name" value="Periplasmic binding protein-like II"/>
    <property type="match status" value="2"/>
</dbReference>
<dbReference type="OrthoDB" id="146127at2157"/>
<dbReference type="PANTHER" id="PTHR35841:SF1">
    <property type="entry name" value="PHOSPHONATES-BINDING PERIPLASMIC PROTEIN"/>
    <property type="match status" value="1"/>
</dbReference>
<accession>A0A3N6LWS8</accession>
<dbReference type="SUPFAM" id="SSF53850">
    <property type="entry name" value="Periplasmic binding protein-like II"/>
    <property type="match status" value="1"/>
</dbReference>
<protein>
    <submittedName>
        <fullName evidence="2">Phosphate-binding protein</fullName>
    </submittedName>
</protein>
<dbReference type="EMBL" id="REGA01000006">
    <property type="protein sequence ID" value="RQG95138.1"/>
    <property type="molecule type" value="Genomic_DNA"/>
</dbReference>
<gene>
    <name evidence="2" type="ORF">EA473_09315</name>
</gene>
<comment type="caution">
    <text evidence="2">The sequence shown here is derived from an EMBL/GenBank/DDBJ whole genome shotgun (WGS) entry which is preliminary data.</text>
</comment>
<dbReference type="Proteomes" id="UP000282323">
    <property type="component" value="Unassembled WGS sequence"/>
</dbReference>